<organism evidence="8 9">
    <name type="scientific">Candidatus Enterocola intestinipullorum</name>
    <dbReference type="NCBI Taxonomy" id="2840783"/>
    <lineage>
        <taxon>Bacteria</taxon>
        <taxon>Pseudomonadati</taxon>
        <taxon>Bacteroidota</taxon>
        <taxon>Bacteroidia</taxon>
        <taxon>Bacteroidales</taxon>
        <taxon>Candidatus Enterocola</taxon>
    </lineage>
</organism>
<reference evidence="8" key="2">
    <citation type="journal article" date="2021" name="PeerJ">
        <title>Extensive microbial diversity within the chicken gut microbiome revealed by metagenomics and culture.</title>
        <authorList>
            <person name="Gilroy R."/>
            <person name="Ravi A."/>
            <person name="Getino M."/>
            <person name="Pursley I."/>
            <person name="Horton D.L."/>
            <person name="Alikhan N.F."/>
            <person name="Baker D."/>
            <person name="Gharbi K."/>
            <person name="Hall N."/>
            <person name="Watson M."/>
            <person name="Adriaenssens E.M."/>
            <person name="Foster-Nyarko E."/>
            <person name="Jarju S."/>
            <person name="Secka A."/>
            <person name="Antonio M."/>
            <person name="Oren A."/>
            <person name="Chaudhuri R.R."/>
            <person name="La Ragione R."/>
            <person name="Hildebrand F."/>
            <person name="Pallen M.J."/>
        </authorList>
    </citation>
    <scope>NUCLEOTIDE SEQUENCE</scope>
    <source>
        <strain evidence="8">D3-1215</strain>
    </source>
</reference>
<protein>
    <recommendedName>
        <fullName evidence="1">peptide chain release factor N(5)-glutamine methyltransferase</fullName>
        <ecNumber evidence="1">2.1.1.297</ecNumber>
    </recommendedName>
</protein>
<keyword evidence="3 8" id="KW-0808">Transferase</keyword>
<keyword evidence="2 8" id="KW-0489">Methyltransferase</keyword>
<dbReference type="PANTHER" id="PTHR18895">
    <property type="entry name" value="HEMK METHYLTRANSFERASE"/>
    <property type="match status" value="1"/>
</dbReference>
<reference evidence="8" key="1">
    <citation type="submission" date="2020-10" db="EMBL/GenBank/DDBJ databases">
        <authorList>
            <person name="Gilroy R."/>
        </authorList>
    </citation>
    <scope>NUCLEOTIDE SEQUENCE</scope>
    <source>
        <strain evidence="8">D3-1215</strain>
    </source>
</reference>
<dbReference type="Proteomes" id="UP000823637">
    <property type="component" value="Unassembled WGS sequence"/>
</dbReference>
<evidence type="ECO:0000313" key="9">
    <source>
        <dbReference type="Proteomes" id="UP000823637"/>
    </source>
</evidence>
<evidence type="ECO:0000259" key="6">
    <source>
        <dbReference type="Pfam" id="PF05175"/>
    </source>
</evidence>
<evidence type="ECO:0000313" key="8">
    <source>
        <dbReference type="EMBL" id="MBO8447453.1"/>
    </source>
</evidence>
<dbReference type="CDD" id="cd02440">
    <property type="entry name" value="AdoMet_MTases"/>
    <property type="match status" value="1"/>
</dbReference>
<feature type="domain" description="Release factor glutamine methyltransferase N-terminal" evidence="7">
    <location>
        <begin position="8"/>
        <end position="74"/>
    </location>
</feature>
<sequence length="283" mass="31282">METLRAYFDNRLKNLYSRQESGVLFRRLLQELCAVPANESYFCKDTDFSDMQVSDLKAAADRLASGEPLEYITGKSVFLGMEMAVNPSVLIPRPETEELALLAIDMFKDKHAISVMDLCCGSGCLAIAMARFLDCKSVTALDVSKEAIATAAANAAANNAAVDFVCADLLSIDESVMDNLPAFDLVCCNPPYVRECEKTDMHANVLCFEPHRALFVGDDDPLVFYRAAAEFCRRKLSADGTAFFELNRYLAEETEALFVRYGFFARIVTDLSGAKRFLVATNA</sequence>
<dbReference type="Gene3D" id="1.10.8.10">
    <property type="entry name" value="DNA helicase RuvA subunit, C-terminal domain"/>
    <property type="match status" value="1"/>
</dbReference>
<dbReference type="InterPro" id="IPR004556">
    <property type="entry name" value="HemK-like"/>
</dbReference>
<dbReference type="InterPro" id="IPR040758">
    <property type="entry name" value="PrmC_N"/>
</dbReference>
<dbReference type="AlphaFoldDB" id="A0A9D9HET0"/>
<dbReference type="InterPro" id="IPR007848">
    <property type="entry name" value="Small_mtfrase_dom"/>
</dbReference>
<evidence type="ECO:0000259" key="7">
    <source>
        <dbReference type="Pfam" id="PF17827"/>
    </source>
</evidence>
<dbReference type="Pfam" id="PF17827">
    <property type="entry name" value="PrmC_N"/>
    <property type="match status" value="1"/>
</dbReference>
<evidence type="ECO:0000256" key="3">
    <source>
        <dbReference type="ARBA" id="ARBA00022679"/>
    </source>
</evidence>
<dbReference type="GO" id="GO:0102559">
    <property type="term" value="F:peptide chain release factor N(5)-glutamine methyltransferase activity"/>
    <property type="evidence" value="ECO:0007669"/>
    <property type="project" value="UniProtKB-EC"/>
</dbReference>
<accession>A0A9D9HET0</accession>
<dbReference type="EMBL" id="JADIMR010000102">
    <property type="protein sequence ID" value="MBO8447453.1"/>
    <property type="molecule type" value="Genomic_DNA"/>
</dbReference>
<comment type="caution">
    <text evidence="8">The sequence shown here is derived from an EMBL/GenBank/DDBJ whole genome shotgun (WGS) entry which is preliminary data.</text>
</comment>
<dbReference type="SUPFAM" id="SSF53335">
    <property type="entry name" value="S-adenosyl-L-methionine-dependent methyltransferases"/>
    <property type="match status" value="1"/>
</dbReference>
<evidence type="ECO:0000256" key="2">
    <source>
        <dbReference type="ARBA" id="ARBA00022603"/>
    </source>
</evidence>
<evidence type="ECO:0000256" key="5">
    <source>
        <dbReference type="ARBA" id="ARBA00048391"/>
    </source>
</evidence>
<comment type="catalytic activity">
    <reaction evidence="5">
        <text>L-glutaminyl-[peptide chain release factor] + S-adenosyl-L-methionine = N(5)-methyl-L-glutaminyl-[peptide chain release factor] + S-adenosyl-L-homocysteine + H(+)</text>
        <dbReference type="Rhea" id="RHEA:42896"/>
        <dbReference type="Rhea" id="RHEA-COMP:10271"/>
        <dbReference type="Rhea" id="RHEA-COMP:10272"/>
        <dbReference type="ChEBI" id="CHEBI:15378"/>
        <dbReference type="ChEBI" id="CHEBI:30011"/>
        <dbReference type="ChEBI" id="CHEBI:57856"/>
        <dbReference type="ChEBI" id="CHEBI:59789"/>
        <dbReference type="ChEBI" id="CHEBI:61891"/>
        <dbReference type="EC" id="2.1.1.297"/>
    </reaction>
</comment>
<name>A0A9D9HET0_9BACT</name>
<proteinExistence type="predicted"/>
<dbReference type="InterPro" id="IPR019874">
    <property type="entry name" value="RF_methyltr_PrmC"/>
</dbReference>
<dbReference type="GO" id="GO:0032259">
    <property type="term" value="P:methylation"/>
    <property type="evidence" value="ECO:0007669"/>
    <property type="project" value="UniProtKB-KW"/>
</dbReference>
<dbReference type="NCBIfam" id="TIGR00536">
    <property type="entry name" value="hemK_fam"/>
    <property type="match status" value="1"/>
</dbReference>
<keyword evidence="4" id="KW-0949">S-adenosyl-L-methionine</keyword>
<evidence type="ECO:0000256" key="4">
    <source>
        <dbReference type="ARBA" id="ARBA00022691"/>
    </source>
</evidence>
<dbReference type="InterPro" id="IPR029063">
    <property type="entry name" value="SAM-dependent_MTases_sf"/>
</dbReference>
<dbReference type="PANTHER" id="PTHR18895:SF74">
    <property type="entry name" value="MTRF1L RELEASE FACTOR GLUTAMINE METHYLTRANSFERASE"/>
    <property type="match status" value="1"/>
</dbReference>
<feature type="domain" description="Methyltransferase small" evidence="6">
    <location>
        <begin position="104"/>
        <end position="204"/>
    </location>
</feature>
<dbReference type="InterPro" id="IPR050320">
    <property type="entry name" value="N5-glutamine_MTase"/>
</dbReference>
<dbReference type="Pfam" id="PF05175">
    <property type="entry name" value="MTS"/>
    <property type="match status" value="1"/>
</dbReference>
<evidence type="ECO:0000256" key="1">
    <source>
        <dbReference type="ARBA" id="ARBA00012771"/>
    </source>
</evidence>
<dbReference type="Gene3D" id="3.40.50.150">
    <property type="entry name" value="Vaccinia Virus protein VP39"/>
    <property type="match status" value="1"/>
</dbReference>
<dbReference type="EC" id="2.1.1.297" evidence="1"/>
<dbReference type="NCBIfam" id="TIGR03534">
    <property type="entry name" value="RF_mod_PrmC"/>
    <property type="match status" value="1"/>
</dbReference>
<gene>
    <name evidence="8" type="primary">prmC</name>
    <name evidence="8" type="ORF">IAC32_06895</name>
</gene>